<dbReference type="GO" id="GO:0051301">
    <property type="term" value="P:cell division"/>
    <property type="evidence" value="ECO:0007669"/>
    <property type="project" value="InterPro"/>
</dbReference>
<comment type="subcellular location">
    <subcellularLocation>
        <location evidence="1">Membrane</location>
        <topology evidence="1">Multi-pass membrane protein</topology>
    </subcellularLocation>
</comment>
<dbReference type="Proteomes" id="UP000317422">
    <property type="component" value="Unassembled WGS sequence"/>
</dbReference>
<dbReference type="GO" id="GO:0005886">
    <property type="term" value="C:plasma membrane"/>
    <property type="evidence" value="ECO:0007669"/>
    <property type="project" value="TreeGrafter"/>
</dbReference>
<feature type="transmembrane region" description="Helical" evidence="6">
    <location>
        <begin position="111"/>
        <end position="128"/>
    </location>
</feature>
<dbReference type="PANTHER" id="PTHR30474">
    <property type="entry name" value="CELL CYCLE PROTEIN"/>
    <property type="match status" value="1"/>
</dbReference>
<dbReference type="EMBL" id="VFQC01000001">
    <property type="protein sequence ID" value="TQN30344.1"/>
    <property type="molecule type" value="Genomic_DNA"/>
</dbReference>
<reference evidence="7 8" key="1">
    <citation type="submission" date="2019-06" db="EMBL/GenBank/DDBJ databases">
        <title>Sequencing the genomes of 1000 actinobacteria strains.</title>
        <authorList>
            <person name="Klenk H.-P."/>
        </authorList>
    </citation>
    <scope>NUCLEOTIDE SEQUENCE [LARGE SCALE GENOMIC DNA]</scope>
    <source>
        <strain evidence="7 8">DSM 45015</strain>
    </source>
</reference>
<evidence type="ECO:0000256" key="1">
    <source>
        <dbReference type="ARBA" id="ARBA00004141"/>
    </source>
</evidence>
<feature type="transmembrane region" description="Helical" evidence="6">
    <location>
        <begin position="383"/>
        <end position="407"/>
    </location>
</feature>
<feature type="transmembrane region" description="Helical" evidence="6">
    <location>
        <begin position="419"/>
        <end position="439"/>
    </location>
</feature>
<feature type="transmembrane region" description="Helical" evidence="6">
    <location>
        <begin position="77"/>
        <end position="96"/>
    </location>
</feature>
<evidence type="ECO:0000256" key="6">
    <source>
        <dbReference type="SAM" id="Phobius"/>
    </source>
</evidence>
<dbReference type="InterPro" id="IPR001182">
    <property type="entry name" value="FtsW/RodA"/>
</dbReference>
<sequence length="468" mass="49319">MSRAGSRDPALPARPRRTELALLLAALVLLALGFASAEGDIRGQLSGTVALYAGALAGAALALHTALRFLAPWADPLILPLATVLNGVGLCTIWGLHRVSDPRASEAADQLTWTLCGIALCGAALAVVPRPRMMQRYPYLTAAAGLVLLTLPMLPFVGIDAFGAQRWIGVAGFTVQPSEFAKILLVVFLAAYLSIKRDVLSLAARQLTIGSVKVFSQPRMRDLGPMTVAWGVAILLLVGTKDLGTSLLLFGVYLAMLYTATQRKSWVGIGVAMFAAGACVAWALFGHVQRRVTAWLTPFAPDTYEAEGGSFQLVQGLFALAEGGLTGTGFGQGRAADIFASDSDLILVSIGEKLGFTGLAAVVVLLFLLTERGFRAALESREIFVKLATSGFAFLLAFQVFVVLGGVTRLIPLTGMTTPFLAAGGSSLVSSWIIVGLWLRISDAARRPEPAAEHGADAATEVLRLRSG</sequence>
<evidence type="ECO:0000313" key="7">
    <source>
        <dbReference type="EMBL" id="TQN30344.1"/>
    </source>
</evidence>
<name>A0A543NES4_9ACTN</name>
<keyword evidence="4 6" id="KW-1133">Transmembrane helix</keyword>
<dbReference type="OrthoDB" id="9812661at2"/>
<evidence type="ECO:0000256" key="5">
    <source>
        <dbReference type="ARBA" id="ARBA00023136"/>
    </source>
</evidence>
<evidence type="ECO:0000256" key="4">
    <source>
        <dbReference type="ARBA" id="ARBA00022989"/>
    </source>
</evidence>
<gene>
    <name evidence="7" type="ORF">FHX37_0219</name>
</gene>
<accession>A0A543NES4</accession>
<protein>
    <submittedName>
        <fullName evidence="7">Cell elongation-specific peptidoglycan biosynthesis regulator RodA</fullName>
    </submittedName>
</protein>
<comment type="caution">
    <text evidence="7">The sequence shown here is derived from an EMBL/GenBank/DDBJ whole genome shotgun (WGS) entry which is preliminary data.</text>
</comment>
<feature type="transmembrane region" description="Helical" evidence="6">
    <location>
        <begin position="266"/>
        <end position="285"/>
    </location>
</feature>
<dbReference type="Pfam" id="PF01098">
    <property type="entry name" value="FTSW_RODA_SPOVE"/>
    <property type="match status" value="1"/>
</dbReference>
<evidence type="ECO:0000313" key="8">
    <source>
        <dbReference type="Proteomes" id="UP000317422"/>
    </source>
</evidence>
<dbReference type="GO" id="GO:0015648">
    <property type="term" value="F:lipid-linked peptidoglycan transporter activity"/>
    <property type="evidence" value="ECO:0007669"/>
    <property type="project" value="TreeGrafter"/>
</dbReference>
<dbReference type="PANTHER" id="PTHR30474:SF3">
    <property type="entry name" value="PEPTIDOGLYCAN GLYCOSYLTRANSFERASE RODA"/>
    <property type="match status" value="1"/>
</dbReference>
<dbReference type="GO" id="GO:0032153">
    <property type="term" value="C:cell division site"/>
    <property type="evidence" value="ECO:0007669"/>
    <property type="project" value="TreeGrafter"/>
</dbReference>
<keyword evidence="2 6" id="KW-0812">Transmembrane</keyword>
<dbReference type="RefSeq" id="WP_141921615.1">
    <property type="nucleotide sequence ID" value="NZ_VFQC01000001.1"/>
</dbReference>
<evidence type="ECO:0000256" key="2">
    <source>
        <dbReference type="ARBA" id="ARBA00022692"/>
    </source>
</evidence>
<organism evidence="7 8">
    <name type="scientific">Haloactinospora alba</name>
    <dbReference type="NCBI Taxonomy" id="405555"/>
    <lineage>
        <taxon>Bacteria</taxon>
        <taxon>Bacillati</taxon>
        <taxon>Actinomycetota</taxon>
        <taxon>Actinomycetes</taxon>
        <taxon>Streptosporangiales</taxon>
        <taxon>Nocardiopsidaceae</taxon>
        <taxon>Haloactinospora</taxon>
    </lineage>
</organism>
<keyword evidence="5 6" id="KW-0472">Membrane</keyword>
<feature type="transmembrane region" description="Helical" evidence="6">
    <location>
        <begin position="354"/>
        <end position="371"/>
    </location>
</feature>
<proteinExistence type="predicted"/>
<keyword evidence="3" id="KW-0133">Cell shape</keyword>
<dbReference type="GO" id="GO:0008360">
    <property type="term" value="P:regulation of cell shape"/>
    <property type="evidence" value="ECO:0007669"/>
    <property type="project" value="UniProtKB-KW"/>
</dbReference>
<evidence type="ECO:0000256" key="3">
    <source>
        <dbReference type="ARBA" id="ARBA00022960"/>
    </source>
</evidence>
<keyword evidence="8" id="KW-1185">Reference proteome</keyword>
<dbReference type="AlphaFoldDB" id="A0A543NES4"/>
<feature type="transmembrane region" description="Helical" evidence="6">
    <location>
        <begin position="140"/>
        <end position="159"/>
    </location>
</feature>
<feature type="transmembrane region" description="Helical" evidence="6">
    <location>
        <begin position="47"/>
        <end position="70"/>
    </location>
</feature>